<evidence type="ECO:0000313" key="4">
    <source>
        <dbReference type="EMBL" id="KAG7192989.1"/>
    </source>
</evidence>
<dbReference type="Gene3D" id="3.40.50.1820">
    <property type="entry name" value="alpha/beta hydrolase"/>
    <property type="match status" value="1"/>
</dbReference>
<dbReference type="EMBL" id="JAHMUF010000014">
    <property type="protein sequence ID" value="KAG7192989.1"/>
    <property type="molecule type" value="Genomic_DNA"/>
</dbReference>
<dbReference type="InterPro" id="IPR000073">
    <property type="entry name" value="AB_hydrolase_1"/>
</dbReference>
<dbReference type="InterPro" id="IPR000639">
    <property type="entry name" value="Epox_hydrolase-like"/>
</dbReference>
<comment type="caution">
    <text evidence="4">The sequence shown here is derived from an EMBL/GenBank/DDBJ whole genome shotgun (WGS) entry which is preliminary data.</text>
</comment>
<feature type="domain" description="AB hydrolase-1" evidence="3">
    <location>
        <begin position="40"/>
        <end position="304"/>
    </location>
</feature>
<dbReference type="OrthoDB" id="408373at2759"/>
<name>A0A9P8AHS2_9ASCO</name>
<comment type="similarity">
    <text evidence="2">Belongs to the AB hydrolase superfamily. Epoxide hydrolase family.</text>
</comment>
<dbReference type="InterPro" id="IPR029058">
    <property type="entry name" value="AB_hydrolase_fold"/>
</dbReference>
<dbReference type="SUPFAM" id="SSF53474">
    <property type="entry name" value="alpha/beta-Hydrolases"/>
    <property type="match status" value="1"/>
</dbReference>
<evidence type="ECO:0000313" key="5">
    <source>
        <dbReference type="Proteomes" id="UP000790833"/>
    </source>
</evidence>
<dbReference type="Proteomes" id="UP000790833">
    <property type="component" value="Unassembled WGS sequence"/>
</dbReference>
<organism evidence="4 5">
    <name type="scientific">Scheffersomyces spartinae</name>
    <dbReference type="NCBI Taxonomy" id="45513"/>
    <lineage>
        <taxon>Eukaryota</taxon>
        <taxon>Fungi</taxon>
        <taxon>Dikarya</taxon>
        <taxon>Ascomycota</taxon>
        <taxon>Saccharomycotina</taxon>
        <taxon>Pichiomycetes</taxon>
        <taxon>Debaryomycetaceae</taxon>
        <taxon>Scheffersomyces</taxon>
    </lineage>
</organism>
<dbReference type="GO" id="GO:0016787">
    <property type="term" value="F:hydrolase activity"/>
    <property type="evidence" value="ECO:0007669"/>
    <property type="project" value="UniProtKB-KW"/>
</dbReference>
<sequence>MPPQHTIILKNGLKLFTTFSNYEQRLVYPSSVVIRPWKRVIFLLHGFPDNHETFNEVWDLILNSYQNEPVLLLAPALRGYEPSSFADSDKEYHTIDIAGDVKSWISSIVPEDEHENIPVHLVGHDWGACVSFQTANLYPELITLMVTMAIPYCVNLGVWEYLLYAPMQVYCSSYFFTMQFASMYRPRFAMTETGKNSYLDKLYRYWSPKWDYTEADIGSVRNTLNTKGVIDAVTAYYRCFISLRTLSNRWYVDFNKVPTLILGGADDGCMHKLLWEYEAKKLAGVSNVKVTLLKGLGHFLHREDPKKVADHITDWLQIHA</sequence>
<proteinExistence type="inferred from homology"/>
<dbReference type="PANTHER" id="PTHR43329">
    <property type="entry name" value="EPOXIDE HYDROLASE"/>
    <property type="match status" value="1"/>
</dbReference>
<protein>
    <recommendedName>
        <fullName evidence="3">AB hydrolase-1 domain-containing protein</fullName>
    </recommendedName>
</protein>
<keyword evidence="5" id="KW-1185">Reference proteome</keyword>
<accession>A0A9P8AHS2</accession>
<dbReference type="GeneID" id="66114473"/>
<dbReference type="PRINTS" id="PR00412">
    <property type="entry name" value="EPOXHYDRLASE"/>
</dbReference>
<evidence type="ECO:0000259" key="3">
    <source>
        <dbReference type="Pfam" id="PF00561"/>
    </source>
</evidence>
<reference evidence="4" key="1">
    <citation type="submission" date="2021-03" db="EMBL/GenBank/DDBJ databases">
        <authorList>
            <person name="Palmer J.M."/>
        </authorList>
    </citation>
    <scope>NUCLEOTIDE SEQUENCE</scope>
    <source>
        <strain evidence="4">ARV_011</strain>
    </source>
</reference>
<dbReference type="RefSeq" id="XP_043048538.1">
    <property type="nucleotide sequence ID" value="XM_043191906.1"/>
</dbReference>
<gene>
    <name evidence="4" type="ORF">KQ657_001099</name>
</gene>
<dbReference type="AlphaFoldDB" id="A0A9P8AHS2"/>
<dbReference type="Pfam" id="PF00561">
    <property type="entry name" value="Abhydrolase_1"/>
    <property type="match status" value="1"/>
</dbReference>
<keyword evidence="1" id="KW-0378">Hydrolase</keyword>
<evidence type="ECO:0000256" key="2">
    <source>
        <dbReference type="ARBA" id="ARBA00038334"/>
    </source>
</evidence>
<evidence type="ECO:0000256" key="1">
    <source>
        <dbReference type="ARBA" id="ARBA00022801"/>
    </source>
</evidence>